<feature type="transmembrane region" description="Helical" evidence="9">
    <location>
        <begin position="21"/>
        <end position="43"/>
    </location>
</feature>
<dbReference type="GO" id="GO:0005254">
    <property type="term" value="F:chloride channel activity"/>
    <property type="evidence" value="ECO:0007669"/>
    <property type="project" value="InterPro"/>
</dbReference>
<dbReference type="OrthoDB" id="1368at2759"/>
<feature type="compositionally biased region" description="Polar residues" evidence="8">
    <location>
        <begin position="235"/>
        <end position="247"/>
    </location>
</feature>
<dbReference type="EMBL" id="ML179182">
    <property type="protein sequence ID" value="THU96181.1"/>
    <property type="molecule type" value="Genomic_DNA"/>
</dbReference>
<protein>
    <submittedName>
        <fullName evidence="10">Uncharacterized protein</fullName>
    </submittedName>
</protein>
<evidence type="ECO:0000313" key="10">
    <source>
        <dbReference type="EMBL" id="THU96181.1"/>
    </source>
</evidence>
<evidence type="ECO:0000256" key="2">
    <source>
        <dbReference type="ARBA" id="ARBA00022448"/>
    </source>
</evidence>
<dbReference type="Proteomes" id="UP000297245">
    <property type="component" value="Unassembled WGS sequence"/>
</dbReference>
<feature type="region of interest" description="Disordered" evidence="8">
    <location>
        <begin position="209"/>
        <end position="254"/>
    </location>
</feature>
<keyword evidence="5 9" id="KW-1133">Transmembrane helix</keyword>
<evidence type="ECO:0000256" key="1">
    <source>
        <dbReference type="ARBA" id="ARBA00004651"/>
    </source>
</evidence>
<keyword evidence="7 9" id="KW-0472">Membrane</keyword>
<evidence type="ECO:0000256" key="7">
    <source>
        <dbReference type="ARBA" id="ARBA00023136"/>
    </source>
</evidence>
<evidence type="ECO:0000256" key="9">
    <source>
        <dbReference type="SAM" id="Phobius"/>
    </source>
</evidence>
<dbReference type="PANTHER" id="PTHR33281:SF19">
    <property type="entry name" value="VOLTAGE-DEPENDENT ANION CHANNEL-FORMING PROTEIN YNEE"/>
    <property type="match status" value="1"/>
</dbReference>
<evidence type="ECO:0000256" key="3">
    <source>
        <dbReference type="ARBA" id="ARBA00022475"/>
    </source>
</evidence>
<proteinExistence type="predicted"/>
<evidence type="ECO:0000256" key="5">
    <source>
        <dbReference type="ARBA" id="ARBA00022989"/>
    </source>
</evidence>
<dbReference type="GO" id="GO:0005886">
    <property type="term" value="C:plasma membrane"/>
    <property type="evidence" value="ECO:0007669"/>
    <property type="project" value="UniProtKB-SubCell"/>
</dbReference>
<dbReference type="AlphaFoldDB" id="A0A4S8M2R2"/>
<keyword evidence="6" id="KW-0406">Ion transport</keyword>
<evidence type="ECO:0000313" key="11">
    <source>
        <dbReference type="Proteomes" id="UP000297245"/>
    </source>
</evidence>
<evidence type="ECO:0000256" key="4">
    <source>
        <dbReference type="ARBA" id="ARBA00022692"/>
    </source>
</evidence>
<dbReference type="InterPro" id="IPR044669">
    <property type="entry name" value="YneE/VCCN1/2-like"/>
</dbReference>
<reference evidence="10 11" key="1">
    <citation type="journal article" date="2019" name="Nat. Ecol. Evol.">
        <title>Megaphylogeny resolves global patterns of mushroom evolution.</title>
        <authorList>
            <person name="Varga T."/>
            <person name="Krizsan K."/>
            <person name="Foldi C."/>
            <person name="Dima B."/>
            <person name="Sanchez-Garcia M."/>
            <person name="Sanchez-Ramirez S."/>
            <person name="Szollosi G.J."/>
            <person name="Szarkandi J.G."/>
            <person name="Papp V."/>
            <person name="Albert L."/>
            <person name="Andreopoulos W."/>
            <person name="Angelini C."/>
            <person name="Antonin V."/>
            <person name="Barry K.W."/>
            <person name="Bougher N.L."/>
            <person name="Buchanan P."/>
            <person name="Buyck B."/>
            <person name="Bense V."/>
            <person name="Catcheside P."/>
            <person name="Chovatia M."/>
            <person name="Cooper J."/>
            <person name="Damon W."/>
            <person name="Desjardin D."/>
            <person name="Finy P."/>
            <person name="Geml J."/>
            <person name="Haridas S."/>
            <person name="Hughes K."/>
            <person name="Justo A."/>
            <person name="Karasinski D."/>
            <person name="Kautmanova I."/>
            <person name="Kiss B."/>
            <person name="Kocsube S."/>
            <person name="Kotiranta H."/>
            <person name="LaButti K.M."/>
            <person name="Lechner B.E."/>
            <person name="Liimatainen K."/>
            <person name="Lipzen A."/>
            <person name="Lukacs Z."/>
            <person name="Mihaltcheva S."/>
            <person name="Morgado L.N."/>
            <person name="Niskanen T."/>
            <person name="Noordeloos M.E."/>
            <person name="Ohm R.A."/>
            <person name="Ortiz-Santana B."/>
            <person name="Ovrebo C."/>
            <person name="Racz N."/>
            <person name="Riley R."/>
            <person name="Savchenko A."/>
            <person name="Shiryaev A."/>
            <person name="Soop K."/>
            <person name="Spirin V."/>
            <person name="Szebenyi C."/>
            <person name="Tomsovsky M."/>
            <person name="Tulloss R.E."/>
            <person name="Uehling J."/>
            <person name="Grigoriev I.V."/>
            <person name="Vagvolgyi C."/>
            <person name="Papp T."/>
            <person name="Martin F.M."/>
            <person name="Miettinen O."/>
            <person name="Hibbett D.S."/>
            <person name="Nagy L.G."/>
        </authorList>
    </citation>
    <scope>NUCLEOTIDE SEQUENCE [LARGE SCALE GENOMIC DNA]</scope>
    <source>
        <strain evidence="10 11">CBS 962.96</strain>
    </source>
</reference>
<accession>A0A4S8M2R2</accession>
<keyword evidence="4 9" id="KW-0812">Transmembrane</keyword>
<sequence>MVASNPLFSGRMSLRKKFMATVINDIWPEVFFFTLVATMVYLVTSMTHVHLVFNNALLGVLGTVLGLVISFRTSSAYERYQDGRKMWTNVGFQCRNLAQLIWIHVPNERPAKDGQPALNTLEGIIEKKSMINLIQAYAVSVKHYLRGESGAYYQDLYPLISFLPRYSSHGGQTEADMLPLWHASEDGEHPYDHSASAYTTSSVLGGSLHSAPSRIHTGSEPGTLVGGGGRPQPGSRKSSWFSTTGSKSKNHDYVDPEKVLPTIQVHRPLKPARNPPGADIFDYIPFLRVFKIVGKGLRESGGARRSLMGRKRKPELGDSNVPTEIILFLSGYSAHLVRTASIQPAAAAAVINGINAL</sequence>
<gene>
    <name evidence="10" type="ORF">K435DRAFT_632950</name>
</gene>
<organism evidence="10 11">
    <name type="scientific">Dendrothele bispora (strain CBS 962.96)</name>
    <dbReference type="NCBI Taxonomy" id="1314807"/>
    <lineage>
        <taxon>Eukaryota</taxon>
        <taxon>Fungi</taxon>
        <taxon>Dikarya</taxon>
        <taxon>Basidiomycota</taxon>
        <taxon>Agaricomycotina</taxon>
        <taxon>Agaricomycetes</taxon>
        <taxon>Agaricomycetidae</taxon>
        <taxon>Agaricales</taxon>
        <taxon>Agaricales incertae sedis</taxon>
        <taxon>Dendrothele</taxon>
    </lineage>
</organism>
<keyword evidence="11" id="KW-1185">Reference proteome</keyword>
<evidence type="ECO:0000256" key="6">
    <source>
        <dbReference type="ARBA" id="ARBA00023065"/>
    </source>
</evidence>
<dbReference type="PANTHER" id="PTHR33281">
    <property type="entry name" value="UPF0187 PROTEIN YNEE"/>
    <property type="match status" value="1"/>
</dbReference>
<comment type="subcellular location">
    <subcellularLocation>
        <location evidence="1">Cell membrane</location>
        <topology evidence="1">Multi-pass membrane protein</topology>
    </subcellularLocation>
</comment>
<dbReference type="Pfam" id="PF25539">
    <property type="entry name" value="Bestrophin_2"/>
    <property type="match status" value="1"/>
</dbReference>
<evidence type="ECO:0000256" key="8">
    <source>
        <dbReference type="SAM" id="MobiDB-lite"/>
    </source>
</evidence>
<feature type="transmembrane region" description="Helical" evidence="9">
    <location>
        <begin position="49"/>
        <end position="71"/>
    </location>
</feature>
<feature type="non-terminal residue" evidence="10">
    <location>
        <position position="357"/>
    </location>
</feature>
<name>A0A4S8M2R2_DENBC</name>
<keyword evidence="2" id="KW-0813">Transport</keyword>
<keyword evidence="3" id="KW-1003">Cell membrane</keyword>